<dbReference type="SUPFAM" id="SSF52540">
    <property type="entry name" value="P-loop containing nucleoside triphosphate hydrolases"/>
    <property type="match status" value="1"/>
</dbReference>
<dbReference type="Gene3D" id="1.20.272.10">
    <property type="match status" value="1"/>
</dbReference>
<dbReference type="GO" id="GO:0003887">
    <property type="term" value="F:DNA-directed DNA polymerase activity"/>
    <property type="evidence" value="ECO:0007669"/>
    <property type="project" value="UniProtKB-KW"/>
</dbReference>
<comment type="caution">
    <text evidence="8">The sequence shown here is derived from an EMBL/GenBank/DDBJ whole genome shotgun (WGS) entry which is preliminary data.</text>
</comment>
<reference evidence="8 9" key="1">
    <citation type="submission" date="2019-12" db="EMBL/GenBank/DDBJ databases">
        <authorList>
            <person name="Li M."/>
        </authorList>
    </citation>
    <scope>NUCLEOTIDE SEQUENCE [LARGE SCALE GENOMIC DNA]</scope>
    <source>
        <strain evidence="8 9">GBMRC 2024</strain>
    </source>
</reference>
<evidence type="ECO:0000313" key="9">
    <source>
        <dbReference type="Proteomes" id="UP000477911"/>
    </source>
</evidence>
<proteinExistence type="inferred from homology"/>
<evidence type="ECO:0000256" key="5">
    <source>
        <dbReference type="ARBA" id="ARBA00022932"/>
    </source>
</evidence>
<keyword evidence="9" id="KW-1185">Reference proteome</keyword>
<protein>
    <recommendedName>
        <fullName evidence="1">DNA-directed DNA polymerase</fullName>
        <ecNumber evidence="1">2.7.7.7</ecNumber>
    </recommendedName>
</protein>
<evidence type="ECO:0000256" key="7">
    <source>
        <dbReference type="ARBA" id="ARBA00049244"/>
    </source>
</evidence>
<organism evidence="8 9">
    <name type="scientific">Pseudooceanicola albus</name>
    <dbReference type="NCBI Taxonomy" id="2692189"/>
    <lineage>
        <taxon>Bacteria</taxon>
        <taxon>Pseudomonadati</taxon>
        <taxon>Pseudomonadota</taxon>
        <taxon>Alphaproteobacteria</taxon>
        <taxon>Rhodobacterales</taxon>
        <taxon>Paracoccaceae</taxon>
        <taxon>Pseudooceanicola</taxon>
    </lineage>
</organism>
<evidence type="ECO:0000256" key="4">
    <source>
        <dbReference type="ARBA" id="ARBA00022705"/>
    </source>
</evidence>
<dbReference type="AlphaFoldDB" id="A0A6L7FZR9"/>
<name>A0A6L7FZR9_9RHOB</name>
<evidence type="ECO:0000256" key="3">
    <source>
        <dbReference type="ARBA" id="ARBA00022695"/>
    </source>
</evidence>
<keyword evidence="2" id="KW-0808">Transferase</keyword>
<keyword evidence="5" id="KW-0239">DNA-directed DNA polymerase</keyword>
<dbReference type="InterPro" id="IPR008921">
    <property type="entry name" value="DNA_pol3_clamp-load_cplx_C"/>
</dbReference>
<keyword evidence="3" id="KW-0548">Nucleotidyltransferase</keyword>
<dbReference type="SUPFAM" id="SSF48019">
    <property type="entry name" value="post-AAA+ oligomerization domain-like"/>
    <property type="match status" value="1"/>
</dbReference>
<dbReference type="GO" id="GO:0003677">
    <property type="term" value="F:DNA binding"/>
    <property type="evidence" value="ECO:0007669"/>
    <property type="project" value="InterPro"/>
</dbReference>
<accession>A0A6L7FZR9</accession>
<sequence length="338" mass="36687">MKLAAAKIATYARRPEAGRTGILLYGPDAMRIALRRQEIVAALVGPRGDEEMRLTRMSANDIRRDAAGLLDAVKAQSFFPGPRVVFLSDATEAHAAAILPTLEDWQPGDAQLVITAGQLKATSKLRKAFENHSNAYACGIYDDPPSREEVETMLKDAGLTQLPEEALRALTALALAIDPGDFRQTVEKIALYKLGDDAPLSVAEITLCAPASTEADMDDMLHVVAEARAGEIGPLLRRLEAQGANPTGLCIAAQRHFRALYTIAGHPDGAGALRPPLFGPRRDRMLRQARDWGAIRLEQALTVITDTDLVLRSAGRTAPEMALVERMLVRLAMLGRNR</sequence>
<dbReference type="RefSeq" id="WP_160891122.1">
    <property type="nucleotide sequence ID" value="NZ_WUMU01000001.1"/>
</dbReference>
<dbReference type="GO" id="GO:0009360">
    <property type="term" value="C:DNA polymerase III complex"/>
    <property type="evidence" value="ECO:0007669"/>
    <property type="project" value="TreeGrafter"/>
</dbReference>
<evidence type="ECO:0000256" key="2">
    <source>
        <dbReference type="ARBA" id="ARBA00022679"/>
    </source>
</evidence>
<dbReference type="Proteomes" id="UP000477911">
    <property type="component" value="Unassembled WGS sequence"/>
</dbReference>
<dbReference type="PANTHER" id="PTHR34388">
    <property type="entry name" value="DNA POLYMERASE III SUBUNIT DELTA"/>
    <property type="match status" value="1"/>
</dbReference>
<dbReference type="NCBIfam" id="TIGR01128">
    <property type="entry name" value="holA"/>
    <property type="match status" value="1"/>
</dbReference>
<dbReference type="GO" id="GO:0006261">
    <property type="term" value="P:DNA-templated DNA replication"/>
    <property type="evidence" value="ECO:0007669"/>
    <property type="project" value="TreeGrafter"/>
</dbReference>
<evidence type="ECO:0000256" key="6">
    <source>
        <dbReference type="ARBA" id="ARBA00034754"/>
    </source>
</evidence>
<evidence type="ECO:0000313" key="8">
    <source>
        <dbReference type="EMBL" id="MXN16597.1"/>
    </source>
</evidence>
<dbReference type="EMBL" id="WUMU01000001">
    <property type="protein sequence ID" value="MXN16597.1"/>
    <property type="molecule type" value="Genomic_DNA"/>
</dbReference>
<comment type="catalytic activity">
    <reaction evidence="7">
        <text>DNA(n) + a 2'-deoxyribonucleoside 5'-triphosphate = DNA(n+1) + diphosphate</text>
        <dbReference type="Rhea" id="RHEA:22508"/>
        <dbReference type="Rhea" id="RHEA-COMP:17339"/>
        <dbReference type="Rhea" id="RHEA-COMP:17340"/>
        <dbReference type="ChEBI" id="CHEBI:33019"/>
        <dbReference type="ChEBI" id="CHEBI:61560"/>
        <dbReference type="ChEBI" id="CHEBI:173112"/>
        <dbReference type="EC" id="2.7.7.7"/>
    </reaction>
</comment>
<dbReference type="PANTHER" id="PTHR34388:SF1">
    <property type="entry name" value="DNA POLYMERASE III SUBUNIT DELTA"/>
    <property type="match status" value="1"/>
</dbReference>
<dbReference type="InterPro" id="IPR005790">
    <property type="entry name" value="DNA_polIII_delta"/>
</dbReference>
<dbReference type="InterPro" id="IPR027417">
    <property type="entry name" value="P-loop_NTPase"/>
</dbReference>
<evidence type="ECO:0000256" key="1">
    <source>
        <dbReference type="ARBA" id="ARBA00012417"/>
    </source>
</evidence>
<comment type="similarity">
    <text evidence="6">Belongs to the DNA polymerase HolA subunit family.</text>
</comment>
<dbReference type="EC" id="2.7.7.7" evidence="1"/>
<dbReference type="Gene3D" id="3.40.50.300">
    <property type="entry name" value="P-loop containing nucleotide triphosphate hydrolases"/>
    <property type="match status" value="1"/>
</dbReference>
<gene>
    <name evidence="8" type="ORF">GR170_02015</name>
</gene>
<keyword evidence="4" id="KW-0235">DNA replication</keyword>